<dbReference type="InterPro" id="IPR001633">
    <property type="entry name" value="EAL_dom"/>
</dbReference>
<dbReference type="InterPro" id="IPR035965">
    <property type="entry name" value="PAS-like_dom_sf"/>
</dbReference>
<dbReference type="SUPFAM" id="SSF141868">
    <property type="entry name" value="EAL domain-like"/>
    <property type="match status" value="1"/>
</dbReference>
<dbReference type="Pfam" id="PF00563">
    <property type="entry name" value="EAL"/>
    <property type="match status" value="1"/>
</dbReference>
<evidence type="ECO:0000259" key="2">
    <source>
        <dbReference type="PROSITE" id="PS50883"/>
    </source>
</evidence>
<dbReference type="GeneID" id="97669143"/>
<keyword evidence="5" id="KW-1185">Reference proteome</keyword>
<dbReference type="SUPFAM" id="SSF55073">
    <property type="entry name" value="Nucleotide cyclase"/>
    <property type="match status" value="1"/>
</dbReference>
<sequence>MDFSVLTKNFIELTGDAIAIGHLAPGTKSACLVHVNEAFTELFGYSSKDILGRTMDSFHDGETLLPPGASFNPDTIVHRQAFLKKISFVHFDGTPVRTSVSIILLPNPDAGGLLVCATYRSLADNEQSKVTKTGTVGTVASTEKASYPSGETEASANRLLSAIDDYSEPVAVYDKDMRLCFWNKAFAASLTDRPNEIGSGLTVEELLRIGLKNGKFPAARGQEEDWLNQQLADLSEAVPASDVEIDRNVHQRIVRSRAHNGDLLVMRFDTTEIVRQRMAADRVHARLVAALNAYPDPIVIYDKDLNLVCWNDGYAASMTDDPADLFEGMHLKEVLHTAIRHGRYPDAIGQEDAWVRGIMAADALDRDWQDVELDGDIHHRLLRSRSSNGDYVVIRLNSTELVRQKRAAEATQARLIAALNAYPAPFVIYDADDCLVVCNDAYRMSMANNPDDLEVGMHRTHVARIAIRAGKIANAMGREEEWMSNEHQSVDVSKPMQDLELPGDVHHRILRSRVENGDLVILRIDTTELVRQRRAVEEYSRKLETANQEITYKALHDDLTGLGNRRFLSLKFDEMVRKRSVDGGEIAALHIDLDRFKQINDTMGHLAGDEVLLDISMRIRDQAAPEDIVARIGGDEFVVLLSVSGDGDRPEKLANILIATLSRPMRIKDKVCRVGASIGLARTPLAEVDQLLTNSDVALYKAKRRGRGQLGIFDRSDLEDLQHTKEVADDLLLAIENGDFEPFYQPQVNAVTGQVVGIEALARWRHPDKGVLAPAAFLSVATDLNVAADIDRIIFEKAIAECEHAFGAMPHPLSLSFNVSENRVNDGEIDAIRRQVQAYSGQISFELLETIFLEEQDDEFLFRLNQLRDLGIGIEVDDFGSGRASVVALQRINPERLKIDRRLVSLVAEGSGGLRLLRSIIEIGHALEMGVTAEGVETREQAEILAKLGCDRLQGFHFAKPMAFPDLIRFLELQRSSVASVRDEHQAKASSRTT</sequence>
<dbReference type="PROSITE" id="PS50883">
    <property type="entry name" value="EAL"/>
    <property type="match status" value="1"/>
</dbReference>
<name>A0A0M7A1A7_9HYPH</name>
<dbReference type="STRING" id="311410.LA5095_04750"/>
<dbReference type="RefSeq" id="WP_055119477.1">
    <property type="nucleotide sequence ID" value="NZ_CXWA01000007.1"/>
</dbReference>
<dbReference type="CDD" id="cd01948">
    <property type="entry name" value="EAL"/>
    <property type="match status" value="1"/>
</dbReference>
<dbReference type="SMART" id="SM00052">
    <property type="entry name" value="EAL"/>
    <property type="match status" value="1"/>
</dbReference>
<accession>A0A0M7A1A7</accession>
<dbReference type="PROSITE" id="PS50887">
    <property type="entry name" value="GGDEF"/>
    <property type="match status" value="1"/>
</dbReference>
<dbReference type="InterPro" id="IPR043128">
    <property type="entry name" value="Rev_trsase/Diguanyl_cyclase"/>
</dbReference>
<protein>
    <submittedName>
        <fullName evidence="4">Bacteriophytochrome cph2</fullName>
    </submittedName>
</protein>
<dbReference type="Gene3D" id="3.30.70.270">
    <property type="match status" value="1"/>
</dbReference>
<proteinExistence type="predicted"/>
<evidence type="ECO:0000259" key="1">
    <source>
        <dbReference type="PROSITE" id="PS50112"/>
    </source>
</evidence>
<dbReference type="InterPro" id="IPR029787">
    <property type="entry name" value="Nucleotide_cyclase"/>
</dbReference>
<dbReference type="Gene3D" id="3.30.450.20">
    <property type="entry name" value="PAS domain"/>
    <property type="match status" value="1"/>
</dbReference>
<dbReference type="CDD" id="cd01949">
    <property type="entry name" value="GGDEF"/>
    <property type="match status" value="1"/>
</dbReference>
<dbReference type="InterPro" id="IPR052155">
    <property type="entry name" value="Biofilm_reg_signaling"/>
</dbReference>
<dbReference type="EMBL" id="CXWC01000003">
    <property type="protein sequence ID" value="CTQ68246.1"/>
    <property type="molecule type" value="Genomic_DNA"/>
</dbReference>
<dbReference type="Pfam" id="PF00990">
    <property type="entry name" value="GGDEF"/>
    <property type="match status" value="1"/>
</dbReference>
<dbReference type="InterPro" id="IPR000014">
    <property type="entry name" value="PAS"/>
</dbReference>
<dbReference type="PANTHER" id="PTHR44757">
    <property type="entry name" value="DIGUANYLATE CYCLASE DGCP"/>
    <property type="match status" value="1"/>
</dbReference>
<dbReference type="InterPro" id="IPR000160">
    <property type="entry name" value="GGDEF_dom"/>
</dbReference>
<dbReference type="Pfam" id="PF13426">
    <property type="entry name" value="PAS_9"/>
    <property type="match status" value="1"/>
</dbReference>
<gene>
    <name evidence="4" type="primary">cph2_4</name>
    <name evidence="4" type="ORF">LA5096_01729</name>
</gene>
<organism evidence="4 5">
    <name type="scientific">Roseibium album</name>
    <dbReference type="NCBI Taxonomy" id="311410"/>
    <lineage>
        <taxon>Bacteria</taxon>
        <taxon>Pseudomonadati</taxon>
        <taxon>Pseudomonadota</taxon>
        <taxon>Alphaproteobacteria</taxon>
        <taxon>Hyphomicrobiales</taxon>
        <taxon>Stappiaceae</taxon>
        <taxon>Roseibium</taxon>
    </lineage>
</organism>
<reference evidence="5" key="1">
    <citation type="submission" date="2015-07" db="EMBL/GenBank/DDBJ databases">
        <authorList>
            <person name="Rodrigo-Torres Lidia"/>
            <person name="Arahal R.David."/>
        </authorList>
    </citation>
    <scope>NUCLEOTIDE SEQUENCE [LARGE SCALE GENOMIC DNA]</scope>
    <source>
        <strain evidence="5">CECT 5096</strain>
    </source>
</reference>
<feature type="domain" description="EAL" evidence="2">
    <location>
        <begin position="724"/>
        <end position="975"/>
    </location>
</feature>
<evidence type="ECO:0000313" key="5">
    <source>
        <dbReference type="Proteomes" id="UP000049983"/>
    </source>
</evidence>
<dbReference type="Gene3D" id="3.20.20.450">
    <property type="entry name" value="EAL domain"/>
    <property type="match status" value="1"/>
</dbReference>
<feature type="domain" description="GGDEF" evidence="3">
    <location>
        <begin position="584"/>
        <end position="715"/>
    </location>
</feature>
<dbReference type="NCBIfam" id="TIGR00254">
    <property type="entry name" value="GGDEF"/>
    <property type="match status" value="1"/>
</dbReference>
<dbReference type="PANTHER" id="PTHR44757:SF2">
    <property type="entry name" value="BIOFILM ARCHITECTURE MAINTENANCE PROTEIN MBAA"/>
    <property type="match status" value="1"/>
</dbReference>
<dbReference type="SMART" id="SM00267">
    <property type="entry name" value="GGDEF"/>
    <property type="match status" value="1"/>
</dbReference>
<dbReference type="SMART" id="SM00091">
    <property type="entry name" value="PAS"/>
    <property type="match status" value="4"/>
</dbReference>
<feature type="domain" description="PAS" evidence="1">
    <location>
        <begin position="32"/>
        <end position="59"/>
    </location>
</feature>
<dbReference type="PROSITE" id="PS50112">
    <property type="entry name" value="PAS"/>
    <property type="match status" value="1"/>
</dbReference>
<dbReference type="SUPFAM" id="SSF55785">
    <property type="entry name" value="PYP-like sensor domain (PAS domain)"/>
    <property type="match status" value="2"/>
</dbReference>
<dbReference type="AlphaFoldDB" id="A0A0M7A1A7"/>
<dbReference type="Proteomes" id="UP000049983">
    <property type="component" value="Unassembled WGS sequence"/>
</dbReference>
<dbReference type="InterPro" id="IPR035919">
    <property type="entry name" value="EAL_sf"/>
</dbReference>
<evidence type="ECO:0000259" key="3">
    <source>
        <dbReference type="PROSITE" id="PS50887"/>
    </source>
</evidence>
<evidence type="ECO:0000313" key="4">
    <source>
        <dbReference type="EMBL" id="CTQ68246.1"/>
    </source>
</evidence>